<dbReference type="InterPro" id="IPR053943">
    <property type="entry name" value="RlmKL-like_Mtase_CS"/>
</dbReference>
<dbReference type="RefSeq" id="WP_309203666.1">
    <property type="nucleotide sequence ID" value="NZ_CP133548.1"/>
</dbReference>
<dbReference type="Pfam" id="PF22020">
    <property type="entry name" value="RlmL_1st"/>
    <property type="match status" value="1"/>
</dbReference>
<evidence type="ECO:0000256" key="5">
    <source>
        <dbReference type="ARBA" id="ARBA00022691"/>
    </source>
</evidence>
<dbReference type="HAMAP" id="MF_01858">
    <property type="entry name" value="23SrRNA_methyltr_KL"/>
    <property type="match status" value="1"/>
</dbReference>
<dbReference type="InterPro" id="IPR029063">
    <property type="entry name" value="SAM-dependent_MTases_sf"/>
</dbReference>
<dbReference type="EC" id="2.1.1.264" evidence="6"/>
<dbReference type="InterPro" id="IPR054170">
    <property type="entry name" value="RlmL_1st"/>
</dbReference>
<dbReference type="PROSITE" id="PS51165">
    <property type="entry name" value="THUMP"/>
    <property type="match status" value="1"/>
</dbReference>
<dbReference type="GO" id="GO:0005737">
    <property type="term" value="C:cytoplasm"/>
    <property type="evidence" value="ECO:0007669"/>
    <property type="project" value="UniProtKB-SubCell"/>
</dbReference>
<dbReference type="PROSITE" id="PS01261">
    <property type="entry name" value="UPF0020"/>
    <property type="match status" value="1"/>
</dbReference>
<keyword evidence="4 6" id="KW-0808">Transferase</keyword>
<dbReference type="AlphaFoldDB" id="A0AA51RVP6"/>
<keyword evidence="7" id="KW-0694">RNA-binding</keyword>
<comment type="subcellular location">
    <subcellularLocation>
        <location evidence="6">Cytoplasm</location>
    </subcellularLocation>
</comment>
<accession>A0AA51RVP6</accession>
<keyword evidence="3 6" id="KW-0489">Methyltransferase</keyword>
<feature type="domain" description="THUMP" evidence="8">
    <location>
        <begin position="43"/>
        <end position="154"/>
    </location>
</feature>
<dbReference type="Pfam" id="PF10672">
    <property type="entry name" value="Methyltrans_SAM"/>
    <property type="match status" value="1"/>
</dbReference>
<dbReference type="GO" id="GO:0003723">
    <property type="term" value="F:RNA binding"/>
    <property type="evidence" value="ECO:0007669"/>
    <property type="project" value="UniProtKB-UniRule"/>
</dbReference>
<dbReference type="GO" id="GO:0070043">
    <property type="term" value="F:rRNA (guanine-N7-)-methyltransferase activity"/>
    <property type="evidence" value="ECO:0007669"/>
    <property type="project" value="UniProtKB-UniRule"/>
</dbReference>
<keyword evidence="2 6" id="KW-0698">rRNA processing</keyword>
<dbReference type="PROSITE" id="PS00092">
    <property type="entry name" value="N6_MTASE"/>
    <property type="match status" value="1"/>
</dbReference>
<dbReference type="CDD" id="cd11715">
    <property type="entry name" value="THUMP_AdoMetMT"/>
    <property type="match status" value="1"/>
</dbReference>
<dbReference type="KEGG" id="plei:Q9312_05935"/>
<dbReference type="SUPFAM" id="SSF53335">
    <property type="entry name" value="S-adenosyl-L-methionine-dependent methyltransferases"/>
    <property type="match status" value="2"/>
</dbReference>
<dbReference type="NCBIfam" id="NF008748">
    <property type="entry name" value="PRK11783.1"/>
    <property type="match status" value="1"/>
</dbReference>
<dbReference type="SMART" id="SM00981">
    <property type="entry name" value="THUMP"/>
    <property type="match status" value="1"/>
</dbReference>
<organism evidence="9 10">
    <name type="scientific">Pleionea litopenaei</name>
    <dbReference type="NCBI Taxonomy" id="3070815"/>
    <lineage>
        <taxon>Bacteria</taxon>
        <taxon>Pseudomonadati</taxon>
        <taxon>Pseudomonadota</taxon>
        <taxon>Gammaproteobacteria</taxon>
        <taxon>Oceanospirillales</taxon>
        <taxon>Pleioneaceae</taxon>
        <taxon>Pleionea</taxon>
    </lineage>
</organism>
<evidence type="ECO:0000313" key="10">
    <source>
        <dbReference type="Proteomes" id="UP001239782"/>
    </source>
</evidence>
<dbReference type="InterPro" id="IPR000241">
    <property type="entry name" value="RlmKL-like_Mtase"/>
</dbReference>
<evidence type="ECO:0000259" key="8">
    <source>
        <dbReference type="PROSITE" id="PS51165"/>
    </source>
</evidence>
<reference evidence="9 10" key="1">
    <citation type="submission" date="2023-08" db="EMBL/GenBank/DDBJ databases">
        <title>Pleionea litopenaei sp. nov., isolated from stomach of juvenile Litopenaeus vannamei.</title>
        <authorList>
            <person name="Rho A.M."/>
            <person name="Hwang C.Y."/>
        </authorList>
    </citation>
    <scope>NUCLEOTIDE SEQUENCE [LARGE SCALE GENOMIC DNA]</scope>
    <source>
        <strain evidence="9 10">HL-JVS1</strain>
    </source>
</reference>
<evidence type="ECO:0000256" key="6">
    <source>
        <dbReference type="HAMAP-Rule" id="MF_01858"/>
    </source>
</evidence>
<sequence length="718" mass="82141">MPQIIVTCPPGFEYLLVDELKSLGADSANEGLTQVIVEADWPEIYRICLWSRLANRVLFPITEFDCANEDQLYEQCVNVPWDIHFSVDQTFAVDFVSRRSFIKHQQFGALKIKDAIVDYFREAYSDRPSVETDTPDVRIHCRVNKNRASLCIDLSGKGLHQRGYREKAGEAPLKENLAAALLYRADWPNKLQQSAWFFDPMCGSGTLVIEAAMMALDKAPGLQRTYWGFTGWKRHQADLWESEHSLAQQRYQQAKDSTQVELYGNDLDQQVLEIARNNASIAGVSEYIAWSCGSFERSERPESDFSGVIVTNPPYGERLEQRARVSRIYQALGQWLKAKFVGDSALVLSTDKEHGHALGIRATKIYRLMNGPIQCELLKLELQPENFVEPRGKVTAENYQETLSTHAQALNNRIKKNLASLKSFLKQQQVSCYRLYDAEIPEYAAAIDIYDNSVHIQEYAPPKTVDASKARRRLRDIETVVSGLLDVPAERIFVKTRTRQKGEQQYTRQSTQQAVHIVSENQAKFEVNLSDYLDTGLFLDHRKARQMLAAWSRPGTQLLNLFCYTGTASVQAALAGATTTNVDLSNTYLKWAERNFELNKLDTRKHVFERDDCMAWLDKAITAGMTFDLIFIDPPTFSNSKRLDGHFDIQEQHSVLLEKACRLLSPSGKLLFSNNFKKFKMMFKPDESFSMRETTRETTSRDFVRKPLHRSWLIEPKN</sequence>
<dbReference type="Pfam" id="PF01170">
    <property type="entry name" value="UPF0020"/>
    <property type="match status" value="1"/>
</dbReference>
<comment type="catalytic activity">
    <reaction evidence="6">
        <text>guanosine(2069) in 23S rRNA + S-adenosyl-L-methionine = N(2)-methylguanosine(2069) in 23S rRNA + S-adenosyl-L-homocysteine + H(+)</text>
        <dbReference type="Rhea" id="RHEA:43772"/>
        <dbReference type="Rhea" id="RHEA-COMP:10688"/>
        <dbReference type="Rhea" id="RHEA-COMP:10689"/>
        <dbReference type="ChEBI" id="CHEBI:15378"/>
        <dbReference type="ChEBI" id="CHEBI:57856"/>
        <dbReference type="ChEBI" id="CHEBI:59789"/>
        <dbReference type="ChEBI" id="CHEBI:74269"/>
        <dbReference type="ChEBI" id="CHEBI:74481"/>
        <dbReference type="EC" id="2.1.1.264"/>
    </reaction>
</comment>
<dbReference type="InterPro" id="IPR002052">
    <property type="entry name" value="DNA_methylase_N6_adenine_CS"/>
</dbReference>
<dbReference type="InterPro" id="IPR004114">
    <property type="entry name" value="THUMP_dom"/>
</dbReference>
<dbReference type="EMBL" id="CP133548">
    <property type="protein sequence ID" value="WMS88452.1"/>
    <property type="molecule type" value="Genomic_DNA"/>
</dbReference>
<comment type="catalytic activity">
    <reaction evidence="6">
        <text>guanosine(2445) in 23S rRNA + S-adenosyl-L-methionine = N(2)-methylguanosine(2445) in 23S rRNA + S-adenosyl-L-homocysteine + H(+)</text>
        <dbReference type="Rhea" id="RHEA:42740"/>
        <dbReference type="Rhea" id="RHEA-COMP:10215"/>
        <dbReference type="Rhea" id="RHEA-COMP:10216"/>
        <dbReference type="ChEBI" id="CHEBI:15378"/>
        <dbReference type="ChEBI" id="CHEBI:57856"/>
        <dbReference type="ChEBI" id="CHEBI:59789"/>
        <dbReference type="ChEBI" id="CHEBI:74269"/>
        <dbReference type="ChEBI" id="CHEBI:74481"/>
        <dbReference type="EC" id="2.1.1.173"/>
    </reaction>
</comment>
<dbReference type="InterPro" id="IPR019614">
    <property type="entry name" value="SAM-dep_methyl-trfase"/>
</dbReference>
<dbReference type="Gene3D" id="3.30.750.80">
    <property type="entry name" value="RNA methyltransferase domain (HRMD) like"/>
    <property type="match status" value="1"/>
</dbReference>
<dbReference type="PANTHER" id="PTHR47313:SF1">
    <property type="entry name" value="RIBOSOMAL RNA LARGE SUBUNIT METHYLTRANSFERASE K_L"/>
    <property type="match status" value="1"/>
</dbReference>
<dbReference type="PIRSF" id="PIRSF037618">
    <property type="entry name" value="RNA_Mtase_bacteria_prd"/>
    <property type="match status" value="1"/>
</dbReference>
<dbReference type="GO" id="GO:0052915">
    <property type="term" value="F:23S rRNA (guanine(2445)-N(2))-methyltransferase activity"/>
    <property type="evidence" value="ECO:0007669"/>
    <property type="project" value="UniProtKB-UniRule"/>
</dbReference>
<comment type="similarity">
    <text evidence="6">Belongs to the methyltransferase superfamily. RlmKL family.</text>
</comment>
<keyword evidence="5 6" id="KW-0949">S-adenosyl-L-methionine</keyword>
<dbReference type="Pfam" id="PF02926">
    <property type="entry name" value="THUMP"/>
    <property type="match status" value="1"/>
</dbReference>
<protein>
    <recommendedName>
        <fullName evidence="6">Ribosomal RNA large subunit methyltransferase K/L</fullName>
    </recommendedName>
    <domain>
        <recommendedName>
            <fullName evidence="6">23S rRNA m2G2445 methyltransferase</fullName>
            <ecNumber evidence="6">2.1.1.173</ecNumber>
        </recommendedName>
        <alternativeName>
            <fullName evidence="6">rRNA (guanine-N(2)-)-methyltransferase RlmL</fullName>
        </alternativeName>
    </domain>
    <domain>
        <recommendedName>
            <fullName evidence="6">23S rRNA m7G2069 methyltransferase</fullName>
            <ecNumber evidence="6">2.1.1.264</ecNumber>
        </recommendedName>
        <alternativeName>
            <fullName evidence="6">rRNA (guanine-N(7)-)-methyltransferase RlmK</fullName>
        </alternativeName>
    </domain>
</protein>
<dbReference type="InterPro" id="IPR017244">
    <property type="entry name" value="23SrRNA_methyltr_KL"/>
</dbReference>
<evidence type="ECO:0000256" key="2">
    <source>
        <dbReference type="ARBA" id="ARBA00022552"/>
    </source>
</evidence>
<comment type="function">
    <text evidence="6">Specifically methylates the guanine in position 2445 (m2G2445) and the guanine in position 2069 (m7G2069) of 23S rRNA.</text>
</comment>
<dbReference type="Gene3D" id="3.30.2130.30">
    <property type="match status" value="1"/>
</dbReference>
<proteinExistence type="inferred from homology"/>
<dbReference type="PANTHER" id="PTHR47313">
    <property type="entry name" value="RIBOSOMAL RNA LARGE SUBUNIT METHYLTRANSFERASE K/L"/>
    <property type="match status" value="1"/>
</dbReference>
<name>A0AA51RVP6_9GAMM</name>
<evidence type="ECO:0000256" key="7">
    <source>
        <dbReference type="PROSITE-ProRule" id="PRU00529"/>
    </source>
</evidence>
<evidence type="ECO:0000313" key="9">
    <source>
        <dbReference type="EMBL" id="WMS88452.1"/>
    </source>
</evidence>
<evidence type="ECO:0000256" key="3">
    <source>
        <dbReference type="ARBA" id="ARBA00022603"/>
    </source>
</evidence>
<evidence type="ECO:0000256" key="1">
    <source>
        <dbReference type="ARBA" id="ARBA00022490"/>
    </source>
</evidence>
<dbReference type="Gene3D" id="3.40.50.150">
    <property type="entry name" value="Vaccinia Virus protein VP39"/>
    <property type="match status" value="2"/>
</dbReference>
<evidence type="ECO:0000256" key="4">
    <source>
        <dbReference type="ARBA" id="ARBA00022679"/>
    </source>
</evidence>
<dbReference type="Proteomes" id="UP001239782">
    <property type="component" value="Chromosome"/>
</dbReference>
<keyword evidence="10" id="KW-1185">Reference proteome</keyword>
<dbReference type="EC" id="2.1.1.173" evidence="6"/>
<keyword evidence="1 6" id="KW-0963">Cytoplasm</keyword>
<gene>
    <name evidence="9" type="primary">rlmKL</name>
    <name evidence="6" type="synonym">rlmL</name>
    <name evidence="9" type="ORF">Q9312_05935</name>
</gene>